<sequence>KGTLVLEPQNADYIPKDASEQEIWDQIEKDLTFAMENLPEAWDAADLGRATKGAAKALLGKAYMQQHKYDRAKEQLQWLIDREGSLYGLLDNREDNFTDLNENNQEGIFEIQFDDQNKGGTGNDASMAFGFQRTQFYAPGGTHGTGWGDGKARRWLVDEFLKERRVDGRND</sequence>
<organism evidence="1">
    <name type="scientific">human gut metagenome</name>
    <dbReference type="NCBI Taxonomy" id="408170"/>
    <lineage>
        <taxon>unclassified sequences</taxon>
        <taxon>metagenomes</taxon>
        <taxon>organismal metagenomes</taxon>
    </lineage>
</organism>
<proteinExistence type="predicted"/>
<gene>
    <name evidence="1" type="ORF">OBE_12955</name>
</gene>
<name>K1SB89_9ZZZZ</name>
<feature type="non-terminal residue" evidence="1">
    <location>
        <position position="1"/>
    </location>
</feature>
<reference evidence="1" key="1">
    <citation type="journal article" date="2013" name="Environ. Microbiol.">
        <title>Microbiota from the distal guts of lean and obese adolescents exhibit partial functional redundancy besides clear differences in community structure.</title>
        <authorList>
            <person name="Ferrer M."/>
            <person name="Ruiz A."/>
            <person name="Lanza F."/>
            <person name="Haange S.B."/>
            <person name="Oberbach A."/>
            <person name="Till H."/>
            <person name="Bargiela R."/>
            <person name="Campoy C."/>
            <person name="Segura M.T."/>
            <person name="Richter M."/>
            <person name="von Bergen M."/>
            <person name="Seifert J."/>
            <person name="Suarez A."/>
        </authorList>
    </citation>
    <scope>NUCLEOTIDE SEQUENCE</scope>
</reference>
<evidence type="ECO:0000313" key="1">
    <source>
        <dbReference type="EMBL" id="EKC52709.1"/>
    </source>
</evidence>
<comment type="caution">
    <text evidence="1">The sequence shown here is derived from an EMBL/GenBank/DDBJ whole genome shotgun (WGS) entry which is preliminary data.</text>
</comment>
<protein>
    <submittedName>
        <fullName evidence="1">RagB/SusD domain-containing protein</fullName>
    </submittedName>
</protein>
<dbReference type="EMBL" id="AJWZ01008944">
    <property type="protein sequence ID" value="EKC52709.1"/>
    <property type="molecule type" value="Genomic_DNA"/>
</dbReference>
<dbReference type="AlphaFoldDB" id="K1SB89"/>
<feature type="non-terminal residue" evidence="1">
    <location>
        <position position="171"/>
    </location>
</feature>
<dbReference type="Gene3D" id="1.25.40.390">
    <property type="match status" value="1"/>
</dbReference>
<dbReference type="InterPro" id="IPR011990">
    <property type="entry name" value="TPR-like_helical_dom_sf"/>
</dbReference>
<accession>K1SB89</accession>
<dbReference type="SUPFAM" id="SSF48452">
    <property type="entry name" value="TPR-like"/>
    <property type="match status" value="1"/>
</dbReference>